<keyword evidence="1" id="KW-0812">Transmembrane</keyword>
<keyword evidence="3" id="KW-1185">Reference proteome</keyword>
<proteinExistence type="predicted"/>
<evidence type="ECO:0000256" key="1">
    <source>
        <dbReference type="SAM" id="Phobius"/>
    </source>
</evidence>
<feature type="transmembrane region" description="Helical" evidence="1">
    <location>
        <begin position="38"/>
        <end position="57"/>
    </location>
</feature>
<keyword evidence="1" id="KW-1133">Transmembrane helix</keyword>
<dbReference type="EMBL" id="JADNYJ010000134">
    <property type="protein sequence ID" value="KAF8881159.1"/>
    <property type="molecule type" value="Genomic_DNA"/>
</dbReference>
<dbReference type="Proteomes" id="UP000724874">
    <property type="component" value="Unassembled WGS sequence"/>
</dbReference>
<accession>A0A9P5TIC1</accession>
<reference evidence="2" key="1">
    <citation type="submission" date="2020-11" db="EMBL/GenBank/DDBJ databases">
        <authorList>
            <consortium name="DOE Joint Genome Institute"/>
            <person name="Ahrendt S."/>
            <person name="Riley R."/>
            <person name="Andreopoulos W."/>
            <person name="LaButti K."/>
            <person name="Pangilinan J."/>
            <person name="Ruiz-duenas F.J."/>
            <person name="Barrasa J.M."/>
            <person name="Sanchez-Garcia M."/>
            <person name="Camarero S."/>
            <person name="Miyauchi S."/>
            <person name="Serrano A."/>
            <person name="Linde D."/>
            <person name="Babiker R."/>
            <person name="Drula E."/>
            <person name="Ayuso-Fernandez I."/>
            <person name="Pacheco R."/>
            <person name="Padilla G."/>
            <person name="Ferreira P."/>
            <person name="Barriuso J."/>
            <person name="Kellner H."/>
            <person name="Castanera R."/>
            <person name="Alfaro M."/>
            <person name="Ramirez L."/>
            <person name="Pisabarro A.G."/>
            <person name="Kuo A."/>
            <person name="Tritt A."/>
            <person name="Lipzen A."/>
            <person name="He G."/>
            <person name="Yan M."/>
            <person name="Ng V."/>
            <person name="Cullen D."/>
            <person name="Martin F."/>
            <person name="Rosso M.-N."/>
            <person name="Henrissat B."/>
            <person name="Hibbett D."/>
            <person name="Martinez A.T."/>
            <person name="Grigoriev I.V."/>
        </authorList>
    </citation>
    <scope>NUCLEOTIDE SEQUENCE</scope>
    <source>
        <strain evidence="2">AH 44721</strain>
    </source>
</reference>
<gene>
    <name evidence="2" type="ORF">CPB84DRAFT_1735260</name>
</gene>
<comment type="caution">
    <text evidence="2">The sequence shown here is derived from an EMBL/GenBank/DDBJ whole genome shotgun (WGS) entry which is preliminary data.</text>
</comment>
<evidence type="ECO:0000313" key="2">
    <source>
        <dbReference type="EMBL" id="KAF8881159.1"/>
    </source>
</evidence>
<name>A0A9P5TIC1_GYMJU</name>
<sequence>MSWTPLAKPGKAGHVRSEFQLVDTCVTEPSRKVSCVPYSYTVILVLSSILVVANIILSAKSGRDWTVNELRAFNIQLKTIDAATFFGQALLPVPQVSHVVLSNEKRPTGVLNKTDRLFFRHMQDARNGEESLVNDFAAFILCMFGYDDPDGVIHQRKELSFIMRGSLVEAKPNVCVMSESGYLLLVQEDKRGTHRTNAEPQLIAEAIAVFYQNNLRRDWTGQTQLVSQTIPGIIMVGVVPTFYLITVTADLLTSVISGSYPSEATIVKRCIPPVLNLNSYPEEGIVPLANRVIVMQCFQAFKAFVG</sequence>
<organism evidence="2 3">
    <name type="scientific">Gymnopilus junonius</name>
    <name type="common">Spectacular rustgill mushroom</name>
    <name type="synonym">Gymnopilus spectabilis subsp. junonius</name>
    <dbReference type="NCBI Taxonomy" id="109634"/>
    <lineage>
        <taxon>Eukaryota</taxon>
        <taxon>Fungi</taxon>
        <taxon>Dikarya</taxon>
        <taxon>Basidiomycota</taxon>
        <taxon>Agaricomycotina</taxon>
        <taxon>Agaricomycetes</taxon>
        <taxon>Agaricomycetidae</taxon>
        <taxon>Agaricales</taxon>
        <taxon>Agaricineae</taxon>
        <taxon>Hymenogastraceae</taxon>
        <taxon>Gymnopilus</taxon>
    </lineage>
</organism>
<evidence type="ECO:0000313" key="3">
    <source>
        <dbReference type="Proteomes" id="UP000724874"/>
    </source>
</evidence>
<protein>
    <submittedName>
        <fullName evidence="2">Uncharacterized protein</fullName>
    </submittedName>
</protein>
<dbReference type="AlphaFoldDB" id="A0A9P5TIC1"/>
<keyword evidence="1" id="KW-0472">Membrane</keyword>
<dbReference type="OrthoDB" id="3213671at2759"/>